<sequence>MNGLNYSNMTLISNVNSVICYNESVSWVKLVHKAIVCVKAISRFIRYCCDGDTCVKELAESVKKRFVLLTCS</sequence>
<protein>
    <submittedName>
        <fullName evidence="1">Uncharacterized protein</fullName>
    </submittedName>
</protein>
<gene>
    <name evidence="1" type="ORF">SDC9_85501</name>
</gene>
<evidence type="ECO:0000313" key="1">
    <source>
        <dbReference type="EMBL" id="MPM38871.1"/>
    </source>
</evidence>
<reference evidence="1" key="1">
    <citation type="submission" date="2019-08" db="EMBL/GenBank/DDBJ databases">
        <authorList>
            <person name="Kucharzyk K."/>
            <person name="Murdoch R.W."/>
            <person name="Higgins S."/>
            <person name="Loffler F."/>
        </authorList>
    </citation>
    <scope>NUCLEOTIDE SEQUENCE</scope>
</reference>
<name>A0A644ZG57_9ZZZZ</name>
<dbReference type="AlphaFoldDB" id="A0A644ZG57"/>
<proteinExistence type="predicted"/>
<dbReference type="EMBL" id="VSSQ01008439">
    <property type="protein sequence ID" value="MPM38871.1"/>
    <property type="molecule type" value="Genomic_DNA"/>
</dbReference>
<accession>A0A644ZG57</accession>
<comment type="caution">
    <text evidence="1">The sequence shown here is derived from an EMBL/GenBank/DDBJ whole genome shotgun (WGS) entry which is preliminary data.</text>
</comment>
<organism evidence="1">
    <name type="scientific">bioreactor metagenome</name>
    <dbReference type="NCBI Taxonomy" id="1076179"/>
    <lineage>
        <taxon>unclassified sequences</taxon>
        <taxon>metagenomes</taxon>
        <taxon>ecological metagenomes</taxon>
    </lineage>
</organism>